<accession>A0A510PN00</accession>
<proteinExistence type="predicted"/>
<protein>
    <submittedName>
        <fullName evidence="2">DUF2252 domain-containing protein</fullName>
    </submittedName>
</protein>
<evidence type="ECO:0000313" key="3">
    <source>
        <dbReference type="Proteomes" id="UP000321223"/>
    </source>
</evidence>
<evidence type="ECO:0000256" key="1">
    <source>
        <dbReference type="SAM" id="MobiDB-lite"/>
    </source>
</evidence>
<dbReference type="Pfam" id="PF10009">
    <property type="entry name" value="DUF2252"/>
    <property type="match status" value="1"/>
</dbReference>
<dbReference type="PANTHER" id="PTHR39441:SF1">
    <property type="entry name" value="DUF2252 DOMAIN-CONTAINING PROTEIN"/>
    <property type="match status" value="1"/>
</dbReference>
<gene>
    <name evidence="2" type="ORF">MAE30S32_38680</name>
</gene>
<name>A0A510PN00_MICAE</name>
<feature type="region of interest" description="Disordered" evidence="1">
    <location>
        <begin position="1"/>
        <end position="20"/>
    </location>
</feature>
<dbReference type="EMBL" id="BHVU01000323">
    <property type="protein sequence ID" value="GCA95216.1"/>
    <property type="molecule type" value="Genomic_DNA"/>
</dbReference>
<evidence type="ECO:0000313" key="2">
    <source>
        <dbReference type="EMBL" id="GCA95216.1"/>
    </source>
</evidence>
<feature type="compositionally biased region" description="Polar residues" evidence="1">
    <location>
        <begin position="1"/>
        <end position="16"/>
    </location>
</feature>
<reference evidence="2 3" key="1">
    <citation type="journal article" date="2019" name="Appl. Environ. Microbiol.">
        <title>Co-occurrence of broad and narrow host-range viruses infecting the toxic bloom-forming cyanobacterium Microcystis aeruginosa.</title>
        <authorList>
            <person name="Morimoto D."/>
            <person name="Tominaga K."/>
            <person name="Nishimura Y."/>
            <person name="Yoshida N."/>
            <person name="Kimura S."/>
            <person name="Sako Y."/>
            <person name="Yoshida T."/>
        </authorList>
    </citation>
    <scope>NUCLEOTIDE SEQUENCE [LARGE SCALE GENOMIC DNA]</scope>
    <source>
        <strain evidence="2 3">11-30S32</strain>
    </source>
</reference>
<dbReference type="AlphaFoldDB" id="A0A510PN00"/>
<comment type="caution">
    <text evidence="2">The sequence shown here is derived from an EMBL/GenBank/DDBJ whole genome shotgun (WGS) entry which is preliminary data.</text>
</comment>
<dbReference type="Proteomes" id="UP000321223">
    <property type="component" value="Unassembled WGS sequence"/>
</dbReference>
<organism evidence="2 3">
    <name type="scientific">Microcystis aeruginosa 11-30S32</name>
    <dbReference type="NCBI Taxonomy" id="2358142"/>
    <lineage>
        <taxon>Bacteria</taxon>
        <taxon>Bacillati</taxon>
        <taxon>Cyanobacteriota</taxon>
        <taxon>Cyanophyceae</taxon>
        <taxon>Oscillatoriophycideae</taxon>
        <taxon>Chroococcales</taxon>
        <taxon>Microcystaceae</taxon>
        <taxon>Microcystis</taxon>
    </lineage>
</organism>
<dbReference type="RefSeq" id="WP_147073035.1">
    <property type="nucleotide sequence ID" value="NZ_BHVU01000323.1"/>
</dbReference>
<dbReference type="PANTHER" id="PTHR39441">
    <property type="entry name" value="DUF2252 DOMAIN-CONTAINING PROTEIN"/>
    <property type="match status" value="1"/>
</dbReference>
<sequence length="464" mass="53317">MNHQIETPIRSPSQARFRSREERIQIGKSLRERLPRSRHAIWQPPAAGREPIEIIEASNRGRLQELIPIRYGRMLRSPFTFLRGSAALMAYDLATTPKTDIIVQACGDCHLLNFGFFATPERNLVFDINDFDETLPAPWEWDLKRLVVSFVIAGRDSDLSDRESKAAAIDCARSYREHLREYSRLSPLEVWYTRIGVEQVIEMAPDEKTRKLREQMMTKARERIIEHLYPKIVTQTAGRNRFVDQPPILYHVNEPDWETLVREGLEDYRQSLPEERRVLFDRYRLEDFALKVVGIGSVGTRCYIALFFSEDNHPLILQVKEACPSVLEPYTAKSQYENQGQRVVTGQRLMQSSSDIFLGWTQGRRGNNFYLRQLRDMKFSLPIEGVSAVQLQRYAEFCGWTLARAHAKSGDAATISGYLGKGDQFDLALGEFAIAYAEQTERDHAALVEAVKTGRVEALVEEDL</sequence>
<dbReference type="InterPro" id="IPR018721">
    <property type="entry name" value="DUF2252"/>
</dbReference>